<reference evidence="1 2" key="1">
    <citation type="journal article" date="2015" name="Appl. Environ. Microbiol.">
        <title>Aerobic and Anaerobic Thiosulfate Oxidation by a Cold-Adapted, Subglacial Chemoautotroph.</title>
        <authorList>
            <person name="Harrold Z.R."/>
            <person name="Skidmore M.L."/>
            <person name="Hamilton T.L."/>
            <person name="Desch L."/>
            <person name="Amada K."/>
            <person name="van Gelder W."/>
            <person name="Glover K."/>
            <person name="Roden E.E."/>
            <person name="Boyd E.S."/>
        </authorList>
    </citation>
    <scope>NUCLEOTIDE SEQUENCE [LARGE SCALE GENOMIC DNA]</scope>
    <source>
        <strain evidence="1 2">RG</strain>
    </source>
</reference>
<keyword evidence="2" id="KW-1185">Reference proteome</keyword>
<evidence type="ECO:0000313" key="2">
    <source>
        <dbReference type="Proteomes" id="UP000064243"/>
    </source>
</evidence>
<dbReference type="AlphaFoldDB" id="A0A125BDK6"/>
<evidence type="ECO:0000313" key="1">
    <source>
        <dbReference type="EMBL" id="KVW98957.1"/>
    </source>
</evidence>
<sequence length="92" mass="10862">MRLRQTKLLAYGENSRRRKSLLTITLCQSIRTRLYNYFFILARQLWRSNTLMAMVTDRVQETMNDKFIAINLRVTVMYVLHQCAFPTDGAAL</sequence>
<gene>
    <name evidence="1" type="ORF">ABW22_02840</name>
</gene>
<organism evidence="1 2">
    <name type="scientific">Thiobacillus denitrificans</name>
    <dbReference type="NCBI Taxonomy" id="36861"/>
    <lineage>
        <taxon>Bacteria</taxon>
        <taxon>Pseudomonadati</taxon>
        <taxon>Pseudomonadota</taxon>
        <taxon>Betaproteobacteria</taxon>
        <taxon>Nitrosomonadales</taxon>
        <taxon>Thiobacillaceae</taxon>
        <taxon>Thiobacillus</taxon>
    </lineage>
</organism>
<proteinExistence type="predicted"/>
<dbReference type="Proteomes" id="UP000064243">
    <property type="component" value="Unassembled WGS sequence"/>
</dbReference>
<dbReference type="EMBL" id="LDUG01000008">
    <property type="protein sequence ID" value="KVW98957.1"/>
    <property type="molecule type" value="Genomic_DNA"/>
</dbReference>
<protein>
    <submittedName>
        <fullName evidence="1">Uncharacterized protein</fullName>
    </submittedName>
</protein>
<accession>A0A125BDK6</accession>
<comment type="caution">
    <text evidence="1">The sequence shown here is derived from an EMBL/GenBank/DDBJ whole genome shotgun (WGS) entry which is preliminary data.</text>
</comment>
<name>A0A125BDK6_THIDE</name>